<evidence type="ECO:0000256" key="10">
    <source>
        <dbReference type="ARBA" id="ARBA00023160"/>
    </source>
</evidence>
<dbReference type="GO" id="GO:0045300">
    <property type="term" value="F:stearoyl-[ACP] desaturase activity"/>
    <property type="evidence" value="ECO:0007669"/>
    <property type="project" value="InterPro"/>
</dbReference>
<keyword evidence="9" id="KW-0443">Lipid metabolism</keyword>
<feature type="binding site" evidence="11">
    <location>
        <position position="157"/>
    </location>
    <ligand>
        <name>Fe cation</name>
        <dbReference type="ChEBI" id="CHEBI:24875"/>
        <label>2</label>
    </ligand>
</feature>
<name>A0A233RRT3_STRDA</name>
<comment type="caution">
    <text evidence="12">The sequence shown here is derived from an EMBL/GenBank/DDBJ whole genome shotgun (WGS) entry which is preliminary data.</text>
</comment>
<evidence type="ECO:0000256" key="7">
    <source>
        <dbReference type="ARBA" id="ARBA00023002"/>
    </source>
</evidence>
<feature type="binding site" evidence="11">
    <location>
        <position position="187"/>
    </location>
    <ligand>
        <name>Fe cation</name>
        <dbReference type="ChEBI" id="CHEBI:24875"/>
        <label>2</label>
    </ligand>
</feature>
<dbReference type="PIRSF" id="PIRSF000346">
    <property type="entry name" value="Dlt9_acylACP_des"/>
    <property type="match status" value="1"/>
</dbReference>
<evidence type="ECO:0000313" key="12">
    <source>
        <dbReference type="EMBL" id="OXY86117.1"/>
    </source>
</evidence>
<keyword evidence="6" id="KW-0276">Fatty acid metabolism</keyword>
<comment type="subunit">
    <text evidence="3">Homodimer.</text>
</comment>
<evidence type="ECO:0000256" key="4">
    <source>
        <dbReference type="ARBA" id="ARBA00022516"/>
    </source>
</evidence>
<dbReference type="GO" id="GO:0046872">
    <property type="term" value="F:metal ion binding"/>
    <property type="evidence" value="ECO:0007669"/>
    <property type="project" value="UniProtKB-KW"/>
</dbReference>
<dbReference type="AlphaFoldDB" id="A0A233RRT3"/>
<accession>A0A233RRT3</accession>
<dbReference type="InterPro" id="IPR005067">
    <property type="entry name" value="Fatty_acid_desaturase-2"/>
</dbReference>
<proteinExistence type="inferred from homology"/>
<dbReference type="InterPro" id="IPR012348">
    <property type="entry name" value="RNR-like"/>
</dbReference>
<evidence type="ECO:0000256" key="2">
    <source>
        <dbReference type="ARBA" id="ARBA00008749"/>
    </source>
</evidence>
<dbReference type="RefSeq" id="WP_094222768.1">
    <property type="nucleotide sequence ID" value="NZ_MCGQ01000102.1"/>
</dbReference>
<keyword evidence="8 11" id="KW-0408">Iron</keyword>
<evidence type="ECO:0000256" key="9">
    <source>
        <dbReference type="ARBA" id="ARBA00023098"/>
    </source>
</evidence>
<evidence type="ECO:0000256" key="6">
    <source>
        <dbReference type="ARBA" id="ARBA00022832"/>
    </source>
</evidence>
<evidence type="ECO:0000256" key="11">
    <source>
        <dbReference type="PIRSR" id="PIRSR000346-1"/>
    </source>
</evidence>
<sequence length="308" mass="34981">MPTRADVLVELEASVTKYLDRHLTAAREWFPHQYVPWSRGRDFDGPLNGEHWRPEDSRLSPAARDALLVNLLTEDNLPSYHREIAVRWGRDGVWGTWLHRWTAEESRHAEVLRAYLHTSRAVDPVELERARMRHVGQGYSSDLASNLHSLAYVMVQELATRVAHRNAGSVCGDPVAEQIMTRIAADENLHMIFYRDLLSDAFEFTPDATVEALADVLCSFRMPGHGIPGFHVRAARIAAAGIYDTRIHHDHVVMPLLRFLNVMNRTGLGAKGEQARDRIGVHLEDLLHQARRLDRLRPRLLLQGEGPA</sequence>
<dbReference type="OrthoDB" id="9772881at2"/>
<dbReference type="Gene3D" id="1.10.620.20">
    <property type="entry name" value="Ribonucleotide Reductase, subunit A"/>
    <property type="match status" value="1"/>
</dbReference>
<evidence type="ECO:0000256" key="3">
    <source>
        <dbReference type="ARBA" id="ARBA00011738"/>
    </source>
</evidence>
<dbReference type="Pfam" id="PF03405">
    <property type="entry name" value="FA_desaturase_2"/>
    <property type="match status" value="1"/>
</dbReference>
<dbReference type="PANTHER" id="PTHR31155">
    <property type="entry name" value="ACYL- ACYL-CARRIER-PROTEIN DESATURASE-RELATED"/>
    <property type="match status" value="1"/>
</dbReference>
<reference evidence="12 13" key="1">
    <citation type="submission" date="2016-07" db="EMBL/GenBank/DDBJ databases">
        <title>Draft genome of Streptomyces diastatochromogenes.</title>
        <authorList>
            <person name="Podduturi R."/>
            <person name="Lukassen M.B."/>
            <person name="Clausen N."/>
            <person name="Nielsen J.L."/>
            <person name="Jorgensen N.O."/>
        </authorList>
    </citation>
    <scope>NUCLEOTIDE SEQUENCE [LARGE SCALE GENOMIC DNA]</scope>
    <source>
        <strain evidence="12 13">DSM 40608</strain>
    </source>
</reference>
<keyword evidence="13" id="KW-1185">Reference proteome</keyword>
<feature type="binding site" evidence="11">
    <location>
        <position position="105"/>
    </location>
    <ligand>
        <name>Fe cation</name>
        <dbReference type="ChEBI" id="CHEBI:24875"/>
        <label>2</label>
    </ligand>
</feature>
<dbReference type="GO" id="GO:0006633">
    <property type="term" value="P:fatty acid biosynthetic process"/>
    <property type="evidence" value="ECO:0007669"/>
    <property type="project" value="UniProtKB-KW"/>
</dbReference>
<evidence type="ECO:0000313" key="13">
    <source>
        <dbReference type="Proteomes" id="UP000215483"/>
    </source>
</evidence>
<dbReference type="CDD" id="cd01050">
    <property type="entry name" value="Acyl_ACP_Desat"/>
    <property type="match status" value="1"/>
</dbReference>
<comment type="cofactor">
    <cofactor evidence="1">
        <name>Fe(2+)</name>
        <dbReference type="ChEBI" id="CHEBI:29033"/>
    </cofactor>
</comment>
<keyword evidence="7" id="KW-0560">Oxidoreductase</keyword>
<evidence type="ECO:0000256" key="1">
    <source>
        <dbReference type="ARBA" id="ARBA00001954"/>
    </source>
</evidence>
<dbReference type="PANTHER" id="PTHR31155:SF9">
    <property type="entry name" value="STEAROYL-[ACYL-CARRIER-PROTEIN] 9-DESATURASE 7, CHLOROPLASTIC"/>
    <property type="match status" value="1"/>
</dbReference>
<dbReference type="SUPFAM" id="SSF47240">
    <property type="entry name" value="Ferritin-like"/>
    <property type="match status" value="1"/>
</dbReference>
<comment type="cofactor">
    <cofactor evidence="11">
        <name>Fe cation</name>
        <dbReference type="ChEBI" id="CHEBI:24875"/>
    </cofactor>
    <text evidence="11">Binds 2 iron ions per subunit.</text>
</comment>
<dbReference type="GO" id="GO:0005829">
    <property type="term" value="C:cytosol"/>
    <property type="evidence" value="ECO:0007669"/>
    <property type="project" value="TreeGrafter"/>
</dbReference>
<keyword evidence="10" id="KW-0275">Fatty acid biosynthesis</keyword>
<organism evidence="12 13">
    <name type="scientific">Streptomyces diastatochromogenes</name>
    <dbReference type="NCBI Taxonomy" id="42236"/>
    <lineage>
        <taxon>Bacteria</taxon>
        <taxon>Bacillati</taxon>
        <taxon>Actinomycetota</taxon>
        <taxon>Actinomycetes</taxon>
        <taxon>Kitasatosporales</taxon>
        <taxon>Streptomycetaceae</taxon>
        <taxon>Streptomyces</taxon>
    </lineage>
</organism>
<feature type="binding site" evidence="11">
    <location>
        <position position="105"/>
    </location>
    <ligand>
        <name>Fe cation</name>
        <dbReference type="ChEBI" id="CHEBI:24875"/>
        <label>1</label>
    </ligand>
</feature>
<keyword evidence="4" id="KW-0444">Lipid biosynthesis</keyword>
<dbReference type="Proteomes" id="UP000215483">
    <property type="component" value="Unassembled WGS sequence"/>
</dbReference>
<keyword evidence="5 11" id="KW-0479">Metal-binding</keyword>
<comment type="similarity">
    <text evidence="2">Belongs to the fatty acid desaturase type 2 family.</text>
</comment>
<protein>
    <submittedName>
        <fullName evidence="12">Acyl-ACP desaturase</fullName>
    </submittedName>
</protein>
<evidence type="ECO:0000256" key="5">
    <source>
        <dbReference type="ARBA" id="ARBA00022723"/>
    </source>
</evidence>
<feature type="binding site" evidence="11">
    <location>
        <position position="187"/>
    </location>
    <ligand>
        <name>Fe cation</name>
        <dbReference type="ChEBI" id="CHEBI:24875"/>
        <label>1</label>
    </ligand>
</feature>
<feature type="binding site" evidence="11">
    <location>
        <position position="74"/>
    </location>
    <ligand>
        <name>Fe cation</name>
        <dbReference type="ChEBI" id="CHEBI:24875"/>
        <label>1</label>
    </ligand>
</feature>
<evidence type="ECO:0000256" key="8">
    <source>
        <dbReference type="ARBA" id="ARBA00023004"/>
    </source>
</evidence>
<feature type="binding site" evidence="11">
    <location>
        <position position="190"/>
    </location>
    <ligand>
        <name>Fe cation</name>
        <dbReference type="ChEBI" id="CHEBI:24875"/>
        <label>2</label>
    </ligand>
</feature>
<gene>
    <name evidence="12" type="ORF">BEK98_44925</name>
</gene>
<dbReference type="InterPro" id="IPR009078">
    <property type="entry name" value="Ferritin-like_SF"/>
</dbReference>
<dbReference type="EMBL" id="MCGQ01000102">
    <property type="protein sequence ID" value="OXY86117.1"/>
    <property type="molecule type" value="Genomic_DNA"/>
</dbReference>
<feature type="binding site" evidence="11">
    <location>
        <position position="108"/>
    </location>
    <ligand>
        <name>Fe cation</name>
        <dbReference type="ChEBI" id="CHEBI:24875"/>
        <label>1</label>
    </ligand>
</feature>